<organism evidence="2">
    <name type="scientific">Xanthomonas hortorum pv. gardneri</name>
    <dbReference type="NCBI Taxonomy" id="2754056"/>
    <lineage>
        <taxon>Bacteria</taxon>
        <taxon>Pseudomonadati</taxon>
        <taxon>Pseudomonadota</taxon>
        <taxon>Gammaproteobacteria</taxon>
        <taxon>Lysobacterales</taxon>
        <taxon>Lysobacteraceae</taxon>
        <taxon>Xanthomonas</taxon>
    </lineage>
</organism>
<keyword evidence="1" id="KW-1277">Toxin-antitoxin system</keyword>
<protein>
    <recommendedName>
        <fullName evidence="3">Type II toxin-antitoxin system RelE/ParE family toxin</fullName>
    </recommendedName>
</protein>
<proteinExistence type="predicted"/>
<sequence>MSQESLQSGQWRASWKTEVTRIRLGPGVIEDLERIAVYLLDHESAHAEGRAEEIVSAFDVLAGNPLIGRPVHGDHRELVMGRGSHGYVALYRYVDVTDTVVVMALRAQREAGYARDT</sequence>
<name>A0A6V7EGP0_9XANT</name>
<dbReference type="EMBL" id="LR828253">
    <property type="protein sequence ID" value="CAD0350375.1"/>
    <property type="molecule type" value="Genomic_DNA"/>
</dbReference>
<dbReference type="Gene3D" id="3.30.2310.20">
    <property type="entry name" value="RelE-like"/>
    <property type="match status" value="1"/>
</dbReference>
<dbReference type="AlphaFoldDB" id="A0A6V7EGP0"/>
<dbReference type="InterPro" id="IPR035093">
    <property type="entry name" value="RelE/ParE_toxin_dom_sf"/>
</dbReference>
<dbReference type="EMBL" id="LR828253">
    <property type="protein sequence ID" value="CAD0350372.1"/>
    <property type="molecule type" value="Genomic_DNA"/>
</dbReference>
<accession>A0A6V7EGP0</accession>
<evidence type="ECO:0000313" key="2">
    <source>
        <dbReference type="EMBL" id="CAD0350375.1"/>
    </source>
</evidence>
<reference evidence="2" key="1">
    <citation type="submission" date="2020-07" db="EMBL/GenBank/DDBJ databases">
        <authorList>
            <person name="Pothier F. J."/>
        </authorList>
    </citation>
    <scope>NUCLEOTIDE SEQUENCE</scope>
    <source>
        <strain evidence="2">CFBP 8129</strain>
    </source>
</reference>
<gene>
    <name evidence="2" type="ORF">CFBP8129_35810</name>
</gene>
<dbReference type="InterPro" id="IPR007712">
    <property type="entry name" value="RelE/ParE_toxin"/>
</dbReference>
<dbReference type="Pfam" id="PF05016">
    <property type="entry name" value="ParE_toxin"/>
    <property type="match status" value="1"/>
</dbReference>
<evidence type="ECO:0000256" key="1">
    <source>
        <dbReference type="ARBA" id="ARBA00022649"/>
    </source>
</evidence>
<evidence type="ECO:0008006" key="3">
    <source>
        <dbReference type="Google" id="ProtNLM"/>
    </source>
</evidence>